<name>A0AAV7WRD5_PLEWA</name>
<evidence type="ECO:0000256" key="1">
    <source>
        <dbReference type="SAM" id="MobiDB-lite"/>
    </source>
</evidence>
<gene>
    <name evidence="2" type="ORF">NDU88_002342</name>
</gene>
<organism evidence="2 3">
    <name type="scientific">Pleurodeles waltl</name>
    <name type="common">Iberian ribbed newt</name>
    <dbReference type="NCBI Taxonomy" id="8319"/>
    <lineage>
        <taxon>Eukaryota</taxon>
        <taxon>Metazoa</taxon>
        <taxon>Chordata</taxon>
        <taxon>Craniata</taxon>
        <taxon>Vertebrata</taxon>
        <taxon>Euteleostomi</taxon>
        <taxon>Amphibia</taxon>
        <taxon>Batrachia</taxon>
        <taxon>Caudata</taxon>
        <taxon>Salamandroidea</taxon>
        <taxon>Salamandridae</taxon>
        <taxon>Pleurodelinae</taxon>
        <taxon>Pleurodeles</taxon>
    </lineage>
</organism>
<keyword evidence="3" id="KW-1185">Reference proteome</keyword>
<dbReference type="EMBL" id="JANPWB010000001">
    <property type="protein sequence ID" value="KAJ1214725.1"/>
    <property type="molecule type" value="Genomic_DNA"/>
</dbReference>
<sequence>MRRYPICLESFQQAQQASARYPNVAEFGAQGPERSRAKPLLQCSDHAPPCSSAPPASSLSSRAHSPLKKVRLG</sequence>
<dbReference type="AlphaFoldDB" id="A0AAV7WRD5"/>
<reference evidence="2" key="1">
    <citation type="journal article" date="2022" name="bioRxiv">
        <title>Sequencing and chromosome-scale assembly of the giantPleurodeles waltlgenome.</title>
        <authorList>
            <person name="Brown T."/>
            <person name="Elewa A."/>
            <person name="Iarovenko S."/>
            <person name="Subramanian E."/>
            <person name="Araus A.J."/>
            <person name="Petzold A."/>
            <person name="Susuki M."/>
            <person name="Suzuki K.-i.T."/>
            <person name="Hayashi T."/>
            <person name="Toyoda A."/>
            <person name="Oliveira C."/>
            <person name="Osipova E."/>
            <person name="Leigh N.D."/>
            <person name="Simon A."/>
            <person name="Yun M.H."/>
        </authorList>
    </citation>
    <scope>NUCLEOTIDE SEQUENCE</scope>
    <source>
        <strain evidence="2">20211129_DDA</strain>
        <tissue evidence="2">Liver</tissue>
    </source>
</reference>
<feature type="compositionally biased region" description="Low complexity" evidence="1">
    <location>
        <begin position="43"/>
        <end position="64"/>
    </location>
</feature>
<accession>A0AAV7WRD5</accession>
<dbReference type="Proteomes" id="UP001066276">
    <property type="component" value="Chromosome 1_1"/>
</dbReference>
<comment type="caution">
    <text evidence="2">The sequence shown here is derived from an EMBL/GenBank/DDBJ whole genome shotgun (WGS) entry which is preliminary data.</text>
</comment>
<evidence type="ECO:0000313" key="2">
    <source>
        <dbReference type="EMBL" id="KAJ1214725.1"/>
    </source>
</evidence>
<evidence type="ECO:0000313" key="3">
    <source>
        <dbReference type="Proteomes" id="UP001066276"/>
    </source>
</evidence>
<proteinExistence type="predicted"/>
<protein>
    <submittedName>
        <fullName evidence="2">Uncharacterized protein</fullName>
    </submittedName>
</protein>
<feature type="region of interest" description="Disordered" evidence="1">
    <location>
        <begin position="28"/>
        <end position="73"/>
    </location>
</feature>